<name>A0AAD7EUL8_9AGAR</name>
<dbReference type="EMBL" id="JARIHO010000013">
    <property type="protein sequence ID" value="KAJ7351184.1"/>
    <property type="molecule type" value="Genomic_DNA"/>
</dbReference>
<keyword evidence="2" id="KW-1133">Transmembrane helix</keyword>
<accession>A0AAD7EUL8</accession>
<keyword evidence="5" id="KW-1185">Reference proteome</keyword>
<dbReference type="Proteomes" id="UP001218218">
    <property type="component" value="Unassembled WGS sequence"/>
</dbReference>
<sequence length="364" mass="40288">MYPEDLQRALGFSTAPVVDEDRGGQSFEGLEERQKSRMGRYGFITVRHAVYKWLGSALIGDDLKAIRPAGHGRRLQTAKHVNRKSVAVFMSEIPRVHRGPAGNPYGFYTRPVHGYDFGGPGYGIHGGVRSNSWVYSNGGDDQHLSNGSHYVPVLRVLGFRKILAAFLLVISLANCGIGCTVAIEMWIFSKLSELVALQPIIEGNLGLQCAVDAIIATDPDDRSAVIMTVMFSRWRTNFFADTDKLLNRLIRTAVQSGFFPAVFALGTLLSSRFSPGTYMVSLFSLPIGRIYTHTMMDQLIAREELRDMLFNRGNHLSFPISIVASSGTSRIEASMMHTLSTASKEVRNESSNDVSKESQVFQNQ</sequence>
<gene>
    <name evidence="4" type="ORF">DFH08DRAFT_992390</name>
</gene>
<dbReference type="InterPro" id="IPR045339">
    <property type="entry name" value="DUF6534"/>
</dbReference>
<feature type="region of interest" description="Disordered" evidence="1">
    <location>
        <begin position="343"/>
        <end position="364"/>
    </location>
</feature>
<reference evidence="4" key="1">
    <citation type="submission" date="2023-03" db="EMBL/GenBank/DDBJ databases">
        <title>Massive genome expansion in bonnet fungi (Mycena s.s.) driven by repeated elements and novel gene families across ecological guilds.</title>
        <authorList>
            <consortium name="Lawrence Berkeley National Laboratory"/>
            <person name="Harder C.B."/>
            <person name="Miyauchi S."/>
            <person name="Viragh M."/>
            <person name="Kuo A."/>
            <person name="Thoen E."/>
            <person name="Andreopoulos B."/>
            <person name="Lu D."/>
            <person name="Skrede I."/>
            <person name="Drula E."/>
            <person name="Henrissat B."/>
            <person name="Morin E."/>
            <person name="Kohler A."/>
            <person name="Barry K."/>
            <person name="LaButti K."/>
            <person name="Morin E."/>
            <person name="Salamov A."/>
            <person name="Lipzen A."/>
            <person name="Mereny Z."/>
            <person name="Hegedus B."/>
            <person name="Baldrian P."/>
            <person name="Stursova M."/>
            <person name="Weitz H."/>
            <person name="Taylor A."/>
            <person name="Grigoriev I.V."/>
            <person name="Nagy L.G."/>
            <person name="Martin F."/>
            <person name="Kauserud H."/>
        </authorList>
    </citation>
    <scope>NUCLEOTIDE SEQUENCE</scope>
    <source>
        <strain evidence="4">CBHHK002</strain>
    </source>
</reference>
<proteinExistence type="predicted"/>
<dbReference type="Pfam" id="PF20152">
    <property type="entry name" value="DUF6534"/>
    <property type="match status" value="1"/>
</dbReference>
<evidence type="ECO:0000313" key="5">
    <source>
        <dbReference type="Proteomes" id="UP001218218"/>
    </source>
</evidence>
<evidence type="ECO:0000313" key="4">
    <source>
        <dbReference type="EMBL" id="KAJ7351184.1"/>
    </source>
</evidence>
<comment type="caution">
    <text evidence="4">The sequence shown here is derived from an EMBL/GenBank/DDBJ whole genome shotgun (WGS) entry which is preliminary data.</text>
</comment>
<feature type="domain" description="DUF6534" evidence="3">
    <location>
        <begin position="224"/>
        <end position="303"/>
    </location>
</feature>
<feature type="compositionally biased region" description="Basic and acidic residues" evidence="1">
    <location>
        <begin position="344"/>
        <end position="356"/>
    </location>
</feature>
<evidence type="ECO:0000256" key="1">
    <source>
        <dbReference type="SAM" id="MobiDB-lite"/>
    </source>
</evidence>
<keyword evidence="2" id="KW-0812">Transmembrane</keyword>
<evidence type="ECO:0000259" key="3">
    <source>
        <dbReference type="Pfam" id="PF20152"/>
    </source>
</evidence>
<evidence type="ECO:0000256" key="2">
    <source>
        <dbReference type="SAM" id="Phobius"/>
    </source>
</evidence>
<dbReference type="AlphaFoldDB" id="A0AAD7EUL8"/>
<protein>
    <recommendedName>
        <fullName evidence="3">DUF6534 domain-containing protein</fullName>
    </recommendedName>
</protein>
<feature type="transmembrane region" description="Helical" evidence="2">
    <location>
        <begin position="162"/>
        <end position="188"/>
    </location>
</feature>
<keyword evidence="2" id="KW-0472">Membrane</keyword>
<organism evidence="4 5">
    <name type="scientific">Mycena albidolilacea</name>
    <dbReference type="NCBI Taxonomy" id="1033008"/>
    <lineage>
        <taxon>Eukaryota</taxon>
        <taxon>Fungi</taxon>
        <taxon>Dikarya</taxon>
        <taxon>Basidiomycota</taxon>
        <taxon>Agaricomycotina</taxon>
        <taxon>Agaricomycetes</taxon>
        <taxon>Agaricomycetidae</taxon>
        <taxon>Agaricales</taxon>
        <taxon>Marasmiineae</taxon>
        <taxon>Mycenaceae</taxon>
        <taxon>Mycena</taxon>
    </lineage>
</organism>